<dbReference type="Proteomes" id="UP000756921">
    <property type="component" value="Unassembled WGS sequence"/>
</dbReference>
<reference evidence="2" key="1">
    <citation type="journal article" date="2020" name="Mol. Plant Microbe Interact.">
        <title>Genome Sequence of the Biocontrol Agent Coniothyrium minitans strain Conio (IMI 134523).</title>
        <authorList>
            <person name="Patel D."/>
            <person name="Shittu T.A."/>
            <person name="Baroncelli R."/>
            <person name="Muthumeenakshi S."/>
            <person name="Osborne T.H."/>
            <person name="Janganan T.K."/>
            <person name="Sreenivasaprasad S."/>
        </authorList>
    </citation>
    <scope>NUCLEOTIDE SEQUENCE</scope>
    <source>
        <strain evidence="2">Conio</strain>
    </source>
</reference>
<evidence type="ECO:0000256" key="1">
    <source>
        <dbReference type="SAM" id="MobiDB-lite"/>
    </source>
</evidence>
<protein>
    <submittedName>
        <fullName evidence="2">Uncharacterized protein</fullName>
    </submittedName>
</protein>
<accession>A0A9P6GIJ1</accession>
<dbReference type="EMBL" id="WJXW01000005">
    <property type="protein sequence ID" value="KAF9736023.1"/>
    <property type="molecule type" value="Genomic_DNA"/>
</dbReference>
<dbReference type="OrthoDB" id="3786440at2759"/>
<feature type="compositionally biased region" description="Low complexity" evidence="1">
    <location>
        <begin position="297"/>
        <end position="316"/>
    </location>
</feature>
<name>A0A9P6GIJ1_9PLEO</name>
<organism evidence="2 3">
    <name type="scientific">Paraphaeosphaeria minitans</name>
    <dbReference type="NCBI Taxonomy" id="565426"/>
    <lineage>
        <taxon>Eukaryota</taxon>
        <taxon>Fungi</taxon>
        <taxon>Dikarya</taxon>
        <taxon>Ascomycota</taxon>
        <taxon>Pezizomycotina</taxon>
        <taxon>Dothideomycetes</taxon>
        <taxon>Pleosporomycetidae</taxon>
        <taxon>Pleosporales</taxon>
        <taxon>Massarineae</taxon>
        <taxon>Didymosphaeriaceae</taxon>
        <taxon>Paraphaeosphaeria</taxon>
    </lineage>
</organism>
<feature type="region of interest" description="Disordered" evidence="1">
    <location>
        <begin position="153"/>
        <end position="174"/>
    </location>
</feature>
<feature type="region of interest" description="Disordered" evidence="1">
    <location>
        <begin position="258"/>
        <end position="319"/>
    </location>
</feature>
<sequence length="506" mass="55621">MTVPHEIIALHACRVPRTFVDEYMKDNDVAGDMRSLVIDTVNDNDDTPSSTPRSGSPAIMVTPPGISTFTMFPDRMRQNTPVVERPRLRRYANTAPSGTLQIFPVSKPQFMPQTPRRAVSSTTAHVFSRFGSRDPRRPSKRLPLTSIAMSKLGKPTTRSVISKRKSKRNSGGRMGLKAKPLVWRMSSPPKAFELPPDLKPSFSGRNRVKETMRMKNMEMIKVDFENVEPRGLLLASASSIVNTPNVFYNRPMSVRIKTPASPAGSSTNSRGTTSRSATPLGIGTPPKCPSPLRNAISPAKRSPSSSLRSAGSSKSGTLSTRAKHFSLPLSPVAQCVPWRSSMVVENPPRNRTPVPIEKKPVYIPGPILLEEKTSVTPRRNSVANLEHCDNVTLSQAKRFSDLVVLDSITMYFEAFGVATEASDACLDRYWLRNTPHGHSGLGTSAKSARKPPIPSARAGGIETTFEGIFRSQKALRDDEIPATAFGTAGRRKPLLRQLFKPNRKSR</sequence>
<evidence type="ECO:0000313" key="2">
    <source>
        <dbReference type="EMBL" id="KAF9736023.1"/>
    </source>
</evidence>
<feature type="compositionally biased region" description="Low complexity" evidence="1">
    <location>
        <begin position="263"/>
        <end position="278"/>
    </location>
</feature>
<gene>
    <name evidence="2" type="ORF">PMIN01_05938</name>
</gene>
<dbReference type="AlphaFoldDB" id="A0A9P6GIJ1"/>
<evidence type="ECO:0000313" key="3">
    <source>
        <dbReference type="Proteomes" id="UP000756921"/>
    </source>
</evidence>
<keyword evidence="3" id="KW-1185">Reference proteome</keyword>
<feature type="region of interest" description="Disordered" evidence="1">
    <location>
        <begin position="437"/>
        <end position="459"/>
    </location>
</feature>
<comment type="caution">
    <text evidence="2">The sequence shown here is derived from an EMBL/GenBank/DDBJ whole genome shotgun (WGS) entry which is preliminary data.</text>
</comment>
<feature type="compositionally biased region" description="Basic residues" evidence="1">
    <location>
        <begin position="161"/>
        <end position="170"/>
    </location>
</feature>
<proteinExistence type="predicted"/>